<comment type="similarity">
    <text evidence="3">Belongs to the flavin monoamine oxidase family.</text>
</comment>
<evidence type="ECO:0000313" key="7">
    <source>
        <dbReference type="EMBL" id="GAX82527.1"/>
    </source>
</evidence>
<dbReference type="PANTHER" id="PTHR10742">
    <property type="entry name" value="FLAVIN MONOAMINE OXIDASE"/>
    <property type="match status" value="1"/>
</dbReference>
<evidence type="ECO:0000256" key="3">
    <source>
        <dbReference type="ARBA" id="ARBA00005995"/>
    </source>
</evidence>
<feature type="binding site" evidence="5">
    <location>
        <begin position="41"/>
        <end position="42"/>
    </location>
    <ligand>
        <name>FAD</name>
        <dbReference type="ChEBI" id="CHEBI:57692"/>
    </ligand>
</feature>
<dbReference type="Gene3D" id="3.50.50.60">
    <property type="entry name" value="FAD/NAD(P)-binding domain"/>
    <property type="match status" value="1"/>
</dbReference>
<feature type="binding site" evidence="5">
    <location>
        <position position="224"/>
    </location>
    <ligand>
        <name>FAD</name>
        <dbReference type="ChEBI" id="CHEBI:57692"/>
    </ligand>
</feature>
<keyword evidence="4" id="KW-0560">Oxidoreductase</keyword>
<comment type="cofactor">
    <cofactor evidence="1">
        <name>FAD</name>
        <dbReference type="ChEBI" id="CHEBI:57692"/>
    </cofactor>
</comment>
<dbReference type="PRINTS" id="PR00757">
    <property type="entry name" value="AMINEOXDASEF"/>
</dbReference>
<dbReference type="PANTHER" id="PTHR10742:SF386">
    <property type="entry name" value="LYSINE-SPECIFIC HISTONE DEMETHYLASE 1A"/>
    <property type="match status" value="1"/>
</dbReference>
<dbReference type="GO" id="GO:0006598">
    <property type="term" value="P:polyamine catabolic process"/>
    <property type="evidence" value="ECO:0007669"/>
    <property type="project" value="UniProtKB-ARBA"/>
</dbReference>
<dbReference type="InterPro" id="IPR050281">
    <property type="entry name" value="Flavin_monoamine_oxidase"/>
</dbReference>
<dbReference type="OrthoDB" id="5046242at2759"/>
<dbReference type="AlphaFoldDB" id="A0A250XHH5"/>
<evidence type="ECO:0000256" key="5">
    <source>
        <dbReference type="PIRSR" id="PIRSR601613-1"/>
    </source>
</evidence>
<protein>
    <recommendedName>
        <fullName evidence="6">Amine oxidase domain-containing protein</fullName>
    </recommendedName>
</protein>
<evidence type="ECO:0000259" key="6">
    <source>
        <dbReference type="Pfam" id="PF01593"/>
    </source>
</evidence>
<feature type="domain" description="Amine oxidase" evidence="6">
    <location>
        <begin position="21"/>
        <end position="451"/>
    </location>
</feature>
<dbReference type="Gene3D" id="3.90.660.10">
    <property type="match status" value="1"/>
</dbReference>
<dbReference type="EMBL" id="BEGY01000082">
    <property type="protein sequence ID" value="GAX82527.1"/>
    <property type="molecule type" value="Genomic_DNA"/>
</dbReference>
<dbReference type="Pfam" id="PF01593">
    <property type="entry name" value="Amino_oxidase"/>
    <property type="match status" value="1"/>
</dbReference>
<sequence>MPLNLMTRCEEFDVIVIGAGIAGLTTAKELSSKGLSVVVLEARDRIGGRLYTANIDGTPVDLGGAWIHGLGSPSCQNAIYSLALRCGFQVRTTDYDDAVFYDNFSHRMDTHSVNAMDRIFDEFAAFVAGLVARDPSTKSRLSVDAAVKMFERMRGGVSEVQRLQLLFQVHNHIESYWAGDSCNMALGTMDEVRLPGADVVIQGGYSQLISAIASGLDVRTGHVVKQVRWRPSSLNQDSKVKAVTCETAQHGSFRARRLVVTLPLGVLKSGAVSFDPPLASASPSKGLAIQRLGTGIYNKVLLLFERPFWDGHTMIHRVPSSAERGRWAWILNLQRVLGLPALVGFTHGTYATQLEARSDQEAAEDMLEALRKLYPGKVPQPVKVVCTRWGSDPHCRMSFTYIPVGSDTSDCDSLRQHLEGTLFFAGEATSRLFYGTVHGAYGSGLMAAQEVVSAALSDKLSWLNCAGEVIGAEEKVPGSGGGPFSDKHTLKTRPLAVSSRDVNALPEVSPQLSGLHSEDQLQEPSICMIATCASLQPVSKGALALASGLGAGAGGDIMVIQSSSSASLRMKGLLLSTSAGKKVGIDGEMTAAVNEPGRLPLGQAVPSWTFTLPHSAAPERSPLRARGPEKTLARGVSVDIPFLNQRAAVSERKCEDLPPYVSLLERNPVLGVQGRSLTPSRM</sequence>
<keyword evidence="8" id="KW-1185">Reference proteome</keyword>
<dbReference type="SUPFAM" id="SSF51905">
    <property type="entry name" value="FAD/NAD(P)-binding domain"/>
    <property type="match status" value="1"/>
</dbReference>
<dbReference type="InterPro" id="IPR001613">
    <property type="entry name" value="Flavin_amine_oxidase"/>
</dbReference>
<evidence type="ECO:0000313" key="8">
    <source>
        <dbReference type="Proteomes" id="UP000232323"/>
    </source>
</evidence>
<reference evidence="7 8" key="1">
    <citation type="submission" date="2017-08" db="EMBL/GenBank/DDBJ databases">
        <title>Acidophilic green algal genome provides insights into adaptation to an acidic environment.</title>
        <authorList>
            <person name="Hirooka S."/>
            <person name="Hirose Y."/>
            <person name="Kanesaki Y."/>
            <person name="Higuchi S."/>
            <person name="Fujiwara T."/>
            <person name="Onuma R."/>
            <person name="Era A."/>
            <person name="Ohbayashi R."/>
            <person name="Uzuka A."/>
            <person name="Nozaki H."/>
            <person name="Yoshikawa H."/>
            <person name="Miyagishima S.Y."/>
        </authorList>
    </citation>
    <scope>NUCLEOTIDE SEQUENCE [LARGE SCALE GENOMIC DNA]</scope>
    <source>
        <strain evidence="7 8">NIES-2499</strain>
    </source>
</reference>
<comment type="pathway">
    <text evidence="2">Amine and polyamine degradation; spermine degradation.</text>
</comment>
<dbReference type="SUPFAM" id="SSF54373">
    <property type="entry name" value="FAD-linked reductases, C-terminal domain"/>
    <property type="match status" value="1"/>
</dbReference>
<dbReference type="GO" id="GO:0046592">
    <property type="term" value="F:polyamine oxidase activity"/>
    <property type="evidence" value="ECO:0007669"/>
    <property type="project" value="TreeGrafter"/>
</dbReference>
<feature type="binding site" evidence="5">
    <location>
        <position position="345"/>
    </location>
    <ligand>
        <name>substrate</name>
    </ligand>
</feature>
<proteinExistence type="inferred from homology"/>
<organism evidence="7 8">
    <name type="scientific">Chlamydomonas eustigma</name>
    <dbReference type="NCBI Taxonomy" id="1157962"/>
    <lineage>
        <taxon>Eukaryota</taxon>
        <taxon>Viridiplantae</taxon>
        <taxon>Chlorophyta</taxon>
        <taxon>core chlorophytes</taxon>
        <taxon>Chlorophyceae</taxon>
        <taxon>CS clade</taxon>
        <taxon>Chlamydomonadales</taxon>
        <taxon>Chlamydomonadaceae</taxon>
        <taxon>Chlamydomonas</taxon>
    </lineage>
</organism>
<gene>
    <name evidence="7" type="ORF">CEUSTIGMA_g9954.t1</name>
</gene>
<dbReference type="STRING" id="1157962.A0A250XHH5"/>
<dbReference type="InterPro" id="IPR002937">
    <property type="entry name" value="Amino_oxidase"/>
</dbReference>
<comment type="caution">
    <text evidence="7">The sequence shown here is derived from an EMBL/GenBank/DDBJ whole genome shotgun (WGS) entry which is preliminary data.</text>
</comment>
<dbReference type="InterPro" id="IPR036188">
    <property type="entry name" value="FAD/NAD-bd_sf"/>
</dbReference>
<evidence type="ECO:0000256" key="1">
    <source>
        <dbReference type="ARBA" id="ARBA00001974"/>
    </source>
</evidence>
<evidence type="ECO:0000256" key="4">
    <source>
        <dbReference type="ARBA" id="ARBA00023002"/>
    </source>
</evidence>
<name>A0A250XHH5_9CHLO</name>
<accession>A0A250XHH5</accession>
<dbReference type="Proteomes" id="UP000232323">
    <property type="component" value="Unassembled WGS sequence"/>
</dbReference>
<evidence type="ECO:0000256" key="2">
    <source>
        <dbReference type="ARBA" id="ARBA00004723"/>
    </source>
</evidence>